<evidence type="ECO:0000313" key="1">
    <source>
        <dbReference type="EMBL" id="SHG23686.1"/>
    </source>
</evidence>
<protein>
    <submittedName>
        <fullName evidence="1">Uncharacterized protein</fullName>
    </submittedName>
</protein>
<evidence type="ECO:0000313" key="2">
    <source>
        <dbReference type="Proteomes" id="UP000189796"/>
    </source>
</evidence>
<sequence>MNEGHEKAKRARDILKACGINVGADFETLDASQVDALLAHLDQHRLNKYGPMSKHRQPRGGVSSRVKSFHDLLQRRATFRVASNGRMAIYPNGAFGP</sequence>
<dbReference type="AlphaFoldDB" id="A0A1M5I5Q2"/>
<accession>A0A1M5I5Q2</accession>
<reference evidence="1 2" key="1">
    <citation type="submission" date="2016-11" db="EMBL/GenBank/DDBJ databases">
        <authorList>
            <person name="Jaros S."/>
            <person name="Januszkiewicz K."/>
            <person name="Wedrychowicz H."/>
        </authorList>
    </citation>
    <scope>NUCLEOTIDE SEQUENCE [LARGE SCALE GENOMIC DNA]</scope>
    <source>
        <strain evidence="1 2">GAS138</strain>
    </source>
</reference>
<dbReference type="Proteomes" id="UP000189796">
    <property type="component" value="Chromosome I"/>
</dbReference>
<dbReference type="EMBL" id="LT670817">
    <property type="protein sequence ID" value="SHG23686.1"/>
    <property type="molecule type" value="Genomic_DNA"/>
</dbReference>
<proteinExistence type="predicted"/>
<organism evidence="1 2">
    <name type="scientific">Bradyrhizobium erythrophlei</name>
    <dbReference type="NCBI Taxonomy" id="1437360"/>
    <lineage>
        <taxon>Bacteria</taxon>
        <taxon>Pseudomonadati</taxon>
        <taxon>Pseudomonadota</taxon>
        <taxon>Alphaproteobacteria</taxon>
        <taxon>Hyphomicrobiales</taxon>
        <taxon>Nitrobacteraceae</taxon>
        <taxon>Bradyrhizobium</taxon>
    </lineage>
</organism>
<name>A0A1M5I5Q2_9BRAD</name>
<gene>
    <name evidence="1" type="ORF">SAMN05443248_0815</name>
</gene>